<proteinExistence type="predicted"/>
<sequence>MRAVSNLMILALMLVSGFSYANCSDAEIKQVRAEGLALYKSGDQQGAAKVLSRYYQEQCDYYAMSQTDDAHFNQGLWLISDLMLYRNKIGNPLGCLALGDEVYATFMVSDEGRHEPRVQKALQANLTSCKKSLSQAYTPAIQCPVAGYEYMSAIPSSWQNQNELLYELACIRFVENQPDRLGMDRDADKYQSEGMAHWPRFEVLTVNRATPSTISTPYEMVSVIEKQYQLDQLYITDEQGELWGQHCYRFSVNFGEQAGMIFLDGSSSICGGAGLFVNRVITKLDYPIKATVVKESSHIYK</sequence>
<evidence type="ECO:0000313" key="2">
    <source>
        <dbReference type="EMBL" id="TKB52008.1"/>
    </source>
</evidence>
<dbReference type="OrthoDB" id="5858730at2"/>
<reference evidence="2 3" key="1">
    <citation type="submission" date="2019-04" db="EMBL/GenBank/DDBJ databases">
        <authorList>
            <person name="Hwang J.C."/>
        </authorList>
    </citation>
    <scope>NUCLEOTIDE SEQUENCE [LARGE SCALE GENOMIC DNA]</scope>
    <source>
        <strain evidence="2 3">IMCC35002</strain>
    </source>
</reference>
<feature type="signal peptide" evidence="1">
    <location>
        <begin position="1"/>
        <end position="21"/>
    </location>
</feature>
<dbReference type="Proteomes" id="UP000305675">
    <property type="component" value="Unassembled WGS sequence"/>
</dbReference>
<dbReference type="AlphaFoldDB" id="A0A4U1BPG2"/>
<gene>
    <name evidence="2" type="ORF">FCL42_16450</name>
</gene>
<keyword evidence="1" id="KW-0732">Signal</keyword>
<dbReference type="RefSeq" id="WP_136864522.1">
    <property type="nucleotide sequence ID" value="NZ_SWCJ01000015.1"/>
</dbReference>
<evidence type="ECO:0000313" key="3">
    <source>
        <dbReference type="Proteomes" id="UP000305675"/>
    </source>
</evidence>
<comment type="caution">
    <text evidence="2">The sequence shown here is derived from an EMBL/GenBank/DDBJ whole genome shotgun (WGS) entry which is preliminary data.</text>
</comment>
<keyword evidence="3" id="KW-1185">Reference proteome</keyword>
<evidence type="ECO:0000256" key="1">
    <source>
        <dbReference type="SAM" id="SignalP"/>
    </source>
</evidence>
<protein>
    <submittedName>
        <fullName evidence="2">Uncharacterized protein</fullName>
    </submittedName>
</protein>
<accession>A0A4U1BPG2</accession>
<dbReference type="EMBL" id="SWCJ01000015">
    <property type="protein sequence ID" value="TKB52008.1"/>
    <property type="molecule type" value="Genomic_DNA"/>
</dbReference>
<organism evidence="2 3">
    <name type="scientific">Ferrimonas aestuarii</name>
    <dbReference type="NCBI Taxonomy" id="2569539"/>
    <lineage>
        <taxon>Bacteria</taxon>
        <taxon>Pseudomonadati</taxon>
        <taxon>Pseudomonadota</taxon>
        <taxon>Gammaproteobacteria</taxon>
        <taxon>Alteromonadales</taxon>
        <taxon>Ferrimonadaceae</taxon>
        <taxon>Ferrimonas</taxon>
    </lineage>
</organism>
<name>A0A4U1BPG2_9GAMM</name>
<feature type="chain" id="PRO_5020507368" evidence="1">
    <location>
        <begin position="22"/>
        <end position="301"/>
    </location>
</feature>